<evidence type="ECO:0000256" key="3">
    <source>
        <dbReference type="ARBA" id="ARBA00010581"/>
    </source>
</evidence>
<evidence type="ECO:0000256" key="9">
    <source>
        <dbReference type="RuleBase" id="RU003376"/>
    </source>
</evidence>
<dbReference type="InterPro" id="IPR033946">
    <property type="entry name" value="Ubiquinol_oxase_su3_dom"/>
</dbReference>
<comment type="catalytic activity">
    <reaction evidence="1 10">
        <text>2 a quinol + O2 = 2 a quinone + 2 H2O</text>
        <dbReference type="Rhea" id="RHEA:55376"/>
        <dbReference type="ChEBI" id="CHEBI:15377"/>
        <dbReference type="ChEBI" id="CHEBI:15379"/>
        <dbReference type="ChEBI" id="CHEBI:24646"/>
        <dbReference type="ChEBI" id="CHEBI:132124"/>
    </reaction>
</comment>
<evidence type="ECO:0000256" key="4">
    <source>
        <dbReference type="ARBA" id="ARBA00022475"/>
    </source>
</evidence>
<organism evidence="11 12">
    <name type="scientific">Paenibacillus larvae subsp. pulvifaciens</name>
    <dbReference type="NCBI Taxonomy" id="1477"/>
    <lineage>
        <taxon>Bacteria</taxon>
        <taxon>Bacillati</taxon>
        <taxon>Bacillota</taxon>
        <taxon>Bacilli</taxon>
        <taxon>Bacillales</taxon>
        <taxon>Paenibacillaceae</taxon>
        <taxon>Paenibacillus</taxon>
    </lineage>
</organism>
<dbReference type="FunFam" id="1.20.120.80:FF:000001">
    <property type="entry name" value="Cytochrome (Ubi)quinol oxidase subunit III"/>
    <property type="match status" value="1"/>
</dbReference>
<dbReference type="Gene3D" id="1.20.120.80">
    <property type="entry name" value="Cytochrome c oxidase, subunit III, four-helix bundle"/>
    <property type="match status" value="1"/>
</dbReference>
<evidence type="ECO:0000256" key="1">
    <source>
        <dbReference type="ARBA" id="ARBA00000725"/>
    </source>
</evidence>
<dbReference type="NCBIfam" id="TIGR02897">
    <property type="entry name" value="QoxC"/>
    <property type="match status" value="1"/>
</dbReference>
<evidence type="ECO:0000256" key="10">
    <source>
        <dbReference type="RuleBase" id="RU367152"/>
    </source>
</evidence>
<dbReference type="Pfam" id="PF00510">
    <property type="entry name" value="COX3"/>
    <property type="match status" value="1"/>
</dbReference>
<keyword evidence="4 10" id="KW-1003">Cell membrane</keyword>
<dbReference type="PROSITE" id="PS50253">
    <property type="entry name" value="COX3"/>
    <property type="match status" value="1"/>
</dbReference>
<dbReference type="InterPro" id="IPR035973">
    <property type="entry name" value="Cyt_c_oxidase_su3-like_sf"/>
</dbReference>
<sequence>MEIAHGHDKSNSGAPLEYQSETGRLNILGFWIFLGAEIVLFSTLFATFMVLVNRVADGPTPQDLFEIKGVLIQTFLLLTSSFTCGIAVHELRRRNVKGLVLWLVITLALGLGFLGFEIKEFVEYVHEGATIGTSAFWSSFFVLAGTHGAHVTLGIGWMILIIFQLLKRGLTPFTSSKVFIVSLYWHFLDVVWIFIFTVVYLARMVM</sequence>
<dbReference type="GO" id="GO:0042773">
    <property type="term" value="P:ATP synthesis coupled electron transport"/>
    <property type="evidence" value="ECO:0007669"/>
    <property type="project" value="UniProtKB-UniRule"/>
</dbReference>
<evidence type="ECO:0000256" key="8">
    <source>
        <dbReference type="ARBA" id="ARBA00023136"/>
    </source>
</evidence>
<comment type="function">
    <text evidence="10">Catalyzes quinol oxidation with the concomitant reduction of oxygen to water.</text>
</comment>
<dbReference type="GO" id="GO:0019646">
    <property type="term" value="P:aerobic electron transport chain"/>
    <property type="evidence" value="ECO:0007669"/>
    <property type="project" value="UniProtKB-UniRule"/>
</dbReference>
<comment type="subcellular location">
    <subcellularLocation>
        <location evidence="2 9">Cell membrane</location>
        <topology evidence="2 9">Multi-pass membrane protein</topology>
    </subcellularLocation>
</comment>
<protein>
    <recommendedName>
        <fullName evidence="10">Quinol oxidase subunit 3</fullName>
        <ecNumber evidence="10">1.10.3.-</ecNumber>
    </recommendedName>
</protein>
<keyword evidence="6" id="KW-1133">Transmembrane helix</keyword>
<reference evidence="11 12" key="1">
    <citation type="submission" date="2017-03" db="EMBL/GenBank/DDBJ databases">
        <title>Paenibacillus larvae genome sequencing.</title>
        <authorList>
            <person name="Dingman D.W."/>
        </authorList>
    </citation>
    <scope>NUCLEOTIDE SEQUENCE [LARGE SCALE GENOMIC DNA]</scope>
    <source>
        <strain evidence="11 12">SAG 10367</strain>
    </source>
</reference>
<dbReference type="PANTHER" id="PTHR11403:SF2">
    <property type="entry name" value="CYTOCHROME BO(3) UBIQUINOL OXIDASE SUBUNIT 3"/>
    <property type="match status" value="1"/>
</dbReference>
<dbReference type="AlphaFoldDB" id="A0A1U9YMS7"/>
<dbReference type="GO" id="GO:0004129">
    <property type="term" value="F:cytochrome-c oxidase activity"/>
    <property type="evidence" value="ECO:0007669"/>
    <property type="project" value="UniProtKB-UniRule"/>
</dbReference>
<evidence type="ECO:0000313" key="11">
    <source>
        <dbReference type="EMBL" id="ARF68142.1"/>
    </source>
</evidence>
<dbReference type="RefSeq" id="WP_024095358.1">
    <property type="nucleotide sequence ID" value="NZ_CP019794.1"/>
</dbReference>
<keyword evidence="7 10" id="KW-0560">Oxidoreductase</keyword>
<proteinExistence type="inferred from homology"/>
<dbReference type="InterPro" id="IPR013833">
    <property type="entry name" value="Cyt_c_oxidase_su3_a-hlx"/>
</dbReference>
<comment type="similarity">
    <text evidence="3 9">Belongs to the cytochrome c oxidase subunit 3 family.</text>
</comment>
<evidence type="ECO:0000256" key="7">
    <source>
        <dbReference type="ARBA" id="ARBA00023002"/>
    </source>
</evidence>
<evidence type="ECO:0000256" key="2">
    <source>
        <dbReference type="ARBA" id="ARBA00004651"/>
    </source>
</evidence>
<dbReference type="InterPro" id="IPR000298">
    <property type="entry name" value="Cyt_c_oxidase-like_su3"/>
</dbReference>
<accession>A0A1U9YMS7</accession>
<dbReference type="Proteomes" id="UP000192727">
    <property type="component" value="Chromosome"/>
</dbReference>
<keyword evidence="5 9" id="KW-0812">Transmembrane</keyword>
<dbReference type="InterPro" id="IPR014246">
    <property type="entry name" value="QoxC"/>
</dbReference>
<dbReference type="PANTHER" id="PTHR11403">
    <property type="entry name" value="CYTOCHROME C OXIDASE SUBUNIT III"/>
    <property type="match status" value="1"/>
</dbReference>
<gene>
    <name evidence="11" type="ORF">B7C51_10345</name>
</gene>
<dbReference type="EMBL" id="CP020557">
    <property type="protein sequence ID" value="ARF68142.1"/>
    <property type="molecule type" value="Genomic_DNA"/>
</dbReference>
<dbReference type="InterPro" id="IPR024791">
    <property type="entry name" value="Cyt_c/ubiquinol_Oxase_su3"/>
</dbReference>
<dbReference type="GO" id="GO:0016491">
    <property type="term" value="F:oxidoreductase activity"/>
    <property type="evidence" value="ECO:0007669"/>
    <property type="project" value="UniProtKB-KW"/>
</dbReference>
<evidence type="ECO:0000256" key="6">
    <source>
        <dbReference type="ARBA" id="ARBA00022989"/>
    </source>
</evidence>
<name>A0A1U9YMS7_9BACL</name>
<evidence type="ECO:0000256" key="5">
    <source>
        <dbReference type="ARBA" id="ARBA00022692"/>
    </source>
</evidence>
<dbReference type="CDD" id="cd02863">
    <property type="entry name" value="Ubiquinol_oxidase_III"/>
    <property type="match status" value="1"/>
</dbReference>
<keyword evidence="8" id="KW-0472">Membrane</keyword>
<evidence type="ECO:0000313" key="12">
    <source>
        <dbReference type="Proteomes" id="UP000192727"/>
    </source>
</evidence>
<dbReference type="GeneID" id="64220748"/>
<dbReference type="SUPFAM" id="SSF81452">
    <property type="entry name" value="Cytochrome c oxidase subunit III-like"/>
    <property type="match status" value="1"/>
</dbReference>
<dbReference type="GO" id="GO:0005886">
    <property type="term" value="C:plasma membrane"/>
    <property type="evidence" value="ECO:0007669"/>
    <property type="project" value="UniProtKB-SubCell"/>
</dbReference>
<dbReference type="EC" id="1.10.3.-" evidence="10"/>